<sequence>MFMSLGFYLSKKVAINPDKPIVMEDGAPIHTAQVSKAWWQQHGIRELRWPANSTDLNLIENIWFKIKYSIIHFFQPKTMEELVVAIHAVWETIPIELLVRLVTSMPERMQSIIAKNGAPT</sequence>
<dbReference type="EMBL" id="AVOT02045285">
    <property type="protein sequence ID" value="MBW0540645.1"/>
    <property type="molecule type" value="Genomic_DNA"/>
</dbReference>
<dbReference type="AlphaFoldDB" id="A0A9Q3FGS4"/>
<feature type="domain" description="Tc1-like transposase DDE" evidence="1">
    <location>
        <begin position="9"/>
        <end position="82"/>
    </location>
</feature>
<dbReference type="Gene3D" id="3.30.420.10">
    <property type="entry name" value="Ribonuclease H-like superfamily/Ribonuclease H"/>
    <property type="match status" value="1"/>
</dbReference>
<dbReference type="GO" id="GO:0003676">
    <property type="term" value="F:nucleic acid binding"/>
    <property type="evidence" value="ECO:0007669"/>
    <property type="project" value="InterPro"/>
</dbReference>
<proteinExistence type="predicted"/>
<dbReference type="Pfam" id="PF13358">
    <property type="entry name" value="DDE_3"/>
    <property type="match status" value="1"/>
</dbReference>
<dbReference type="InterPro" id="IPR038717">
    <property type="entry name" value="Tc1-like_DDE_dom"/>
</dbReference>
<protein>
    <recommendedName>
        <fullName evidence="1">Tc1-like transposase DDE domain-containing protein</fullName>
    </recommendedName>
</protein>
<comment type="caution">
    <text evidence="2">The sequence shown here is derived from an EMBL/GenBank/DDBJ whole genome shotgun (WGS) entry which is preliminary data.</text>
</comment>
<evidence type="ECO:0000259" key="1">
    <source>
        <dbReference type="Pfam" id="PF13358"/>
    </source>
</evidence>
<evidence type="ECO:0000313" key="3">
    <source>
        <dbReference type="Proteomes" id="UP000765509"/>
    </source>
</evidence>
<accession>A0A9Q3FGS4</accession>
<organism evidence="2 3">
    <name type="scientific">Austropuccinia psidii MF-1</name>
    <dbReference type="NCBI Taxonomy" id="1389203"/>
    <lineage>
        <taxon>Eukaryota</taxon>
        <taxon>Fungi</taxon>
        <taxon>Dikarya</taxon>
        <taxon>Basidiomycota</taxon>
        <taxon>Pucciniomycotina</taxon>
        <taxon>Pucciniomycetes</taxon>
        <taxon>Pucciniales</taxon>
        <taxon>Sphaerophragmiaceae</taxon>
        <taxon>Austropuccinia</taxon>
    </lineage>
</organism>
<reference evidence="2" key="1">
    <citation type="submission" date="2021-03" db="EMBL/GenBank/DDBJ databases">
        <title>Draft genome sequence of rust myrtle Austropuccinia psidii MF-1, a brazilian biotype.</title>
        <authorList>
            <person name="Quecine M.C."/>
            <person name="Pachon D.M.R."/>
            <person name="Bonatelli M.L."/>
            <person name="Correr F.H."/>
            <person name="Franceschini L.M."/>
            <person name="Leite T.F."/>
            <person name="Margarido G.R.A."/>
            <person name="Almeida C.A."/>
            <person name="Ferrarezi J.A."/>
            <person name="Labate C.A."/>
        </authorList>
    </citation>
    <scope>NUCLEOTIDE SEQUENCE</scope>
    <source>
        <strain evidence="2">MF-1</strain>
    </source>
</reference>
<gene>
    <name evidence="2" type="ORF">O181_080360</name>
</gene>
<dbReference type="InterPro" id="IPR036397">
    <property type="entry name" value="RNaseH_sf"/>
</dbReference>
<evidence type="ECO:0000313" key="2">
    <source>
        <dbReference type="EMBL" id="MBW0540645.1"/>
    </source>
</evidence>
<dbReference type="Proteomes" id="UP000765509">
    <property type="component" value="Unassembled WGS sequence"/>
</dbReference>
<dbReference type="OrthoDB" id="3242359at2759"/>
<keyword evidence="3" id="KW-1185">Reference proteome</keyword>
<name>A0A9Q3FGS4_9BASI</name>